<evidence type="ECO:0000256" key="1">
    <source>
        <dbReference type="ARBA" id="ARBA00022475"/>
    </source>
</evidence>
<organism evidence="7 8">
    <name type="scientific">Clostridium gelidum</name>
    <dbReference type="NCBI Taxonomy" id="704125"/>
    <lineage>
        <taxon>Bacteria</taxon>
        <taxon>Bacillati</taxon>
        <taxon>Bacillota</taxon>
        <taxon>Clostridia</taxon>
        <taxon>Eubacteriales</taxon>
        <taxon>Clostridiaceae</taxon>
        <taxon>Clostridium</taxon>
    </lineage>
</organism>
<evidence type="ECO:0000256" key="3">
    <source>
        <dbReference type="ARBA" id="ARBA00023136"/>
    </source>
</evidence>
<keyword evidence="8" id="KW-1185">Reference proteome</keyword>
<dbReference type="PANTHER" id="PTHR43649">
    <property type="entry name" value="ARABINOSE-BINDING PROTEIN-RELATED"/>
    <property type="match status" value="1"/>
</dbReference>
<evidence type="ECO:0000256" key="4">
    <source>
        <dbReference type="ARBA" id="ARBA00023139"/>
    </source>
</evidence>
<dbReference type="PANTHER" id="PTHR43649:SF33">
    <property type="entry name" value="POLYGALACTURONAN_RHAMNOGALACTURONAN-BINDING PROTEIN YTCQ"/>
    <property type="match status" value="1"/>
</dbReference>
<accession>A0ABN6J322</accession>
<name>A0ABN6J322_9CLOT</name>
<dbReference type="InterPro" id="IPR006059">
    <property type="entry name" value="SBP"/>
</dbReference>
<reference evidence="8" key="1">
    <citation type="submission" date="2021-07" db="EMBL/GenBank/DDBJ databases">
        <title>Complete genome sequencing of a Clostridium isolate.</title>
        <authorList>
            <person name="Ueki A."/>
            <person name="Tonouchi A."/>
        </authorList>
    </citation>
    <scope>NUCLEOTIDE SEQUENCE [LARGE SCALE GENOMIC DNA]</scope>
    <source>
        <strain evidence="8">C5S11</strain>
    </source>
</reference>
<dbReference type="PROSITE" id="PS51257">
    <property type="entry name" value="PROKAR_LIPOPROTEIN"/>
    <property type="match status" value="1"/>
</dbReference>
<evidence type="ECO:0000256" key="6">
    <source>
        <dbReference type="SAM" id="SignalP"/>
    </source>
</evidence>
<feature type="signal peptide" evidence="6">
    <location>
        <begin position="1"/>
        <end position="24"/>
    </location>
</feature>
<evidence type="ECO:0000313" key="8">
    <source>
        <dbReference type="Proteomes" id="UP000824633"/>
    </source>
</evidence>
<proteinExistence type="predicted"/>
<dbReference type="Pfam" id="PF13416">
    <property type="entry name" value="SBP_bac_8"/>
    <property type="match status" value="1"/>
</dbReference>
<keyword evidence="5" id="KW-0449">Lipoprotein</keyword>
<dbReference type="InterPro" id="IPR050490">
    <property type="entry name" value="Bact_solute-bd_prot1"/>
</dbReference>
<evidence type="ECO:0000256" key="2">
    <source>
        <dbReference type="ARBA" id="ARBA00022729"/>
    </source>
</evidence>
<dbReference type="SUPFAM" id="SSF53850">
    <property type="entry name" value="Periplasmic binding protein-like II"/>
    <property type="match status" value="1"/>
</dbReference>
<keyword evidence="3" id="KW-0472">Membrane</keyword>
<evidence type="ECO:0000313" key="7">
    <source>
        <dbReference type="EMBL" id="BCZ48742.1"/>
    </source>
</evidence>
<protein>
    <recommendedName>
        <fullName evidence="9">Bacterial extracellular solute-binding protein</fullName>
    </recommendedName>
</protein>
<dbReference type="EMBL" id="AP024849">
    <property type="protein sequence ID" value="BCZ48742.1"/>
    <property type="molecule type" value="Genomic_DNA"/>
</dbReference>
<keyword evidence="4" id="KW-0564">Palmitate</keyword>
<dbReference type="Proteomes" id="UP000824633">
    <property type="component" value="Chromosome"/>
</dbReference>
<sequence length="452" mass="50199">MKKNYLKKVLIFAISIAIVGSAFTGCGNSESSTKTESVVTTFTEKDPKEYKGTINLWSFTDEFKTSHFIEKFNSVYPNIEVKLTVIPMDNNAYSTKLSSVLASGGGAPDVFTSEVAFVNKFVNTSYYEDLSKEPYKGEEIAKNMIPYTIDLGRNQEDKSIRAFSWGATPGGMFYKRSLAKQYFGTDDPAEITKKFSSVDSLIQTGKELKEKSGGKVKLLPNYSEMYTVATGSRTHGWVEDNKLVIDDNINKYIDVAKQIRDADIDAKFNTWSAPWSASMAGAVDGTNVFCYALPTWGLPFVIATNAKDTSGDWGLAKAPSAYYAGGSWLGMYSKSKNKELAWQLIKYMTTSDFQTWNAKEHGDFPSNLDSVKTYSTTDDGKSKFAGGQNVAAVYNEILPTINGKLVTKYDETINNKFQSDLDLYVTGEKSKDEFLQQFKADVKTAFPDINVE</sequence>
<keyword evidence="1" id="KW-1003">Cell membrane</keyword>
<dbReference type="RefSeq" id="WP_224034980.1">
    <property type="nucleotide sequence ID" value="NZ_AP024849.1"/>
</dbReference>
<evidence type="ECO:0008006" key="9">
    <source>
        <dbReference type="Google" id="ProtNLM"/>
    </source>
</evidence>
<feature type="chain" id="PRO_5046925334" description="Bacterial extracellular solute-binding protein" evidence="6">
    <location>
        <begin position="25"/>
        <end position="452"/>
    </location>
</feature>
<evidence type="ECO:0000256" key="5">
    <source>
        <dbReference type="ARBA" id="ARBA00023288"/>
    </source>
</evidence>
<dbReference type="Gene3D" id="3.40.190.10">
    <property type="entry name" value="Periplasmic binding protein-like II"/>
    <property type="match status" value="1"/>
</dbReference>
<keyword evidence="2 6" id="KW-0732">Signal</keyword>
<gene>
    <name evidence="7" type="ORF">psyc5s11_48090</name>
</gene>